<dbReference type="OrthoDB" id="5842714at2759"/>
<dbReference type="EMBL" id="CAJEWN010000155">
    <property type="protein sequence ID" value="CAD2169608.1"/>
    <property type="molecule type" value="Genomic_DNA"/>
</dbReference>
<dbReference type="Proteomes" id="UP000580250">
    <property type="component" value="Unassembled WGS sequence"/>
</dbReference>
<evidence type="ECO:0000313" key="1">
    <source>
        <dbReference type="EMBL" id="CAD2169608.1"/>
    </source>
</evidence>
<dbReference type="AlphaFoldDB" id="A0A6V7VNU7"/>
<accession>A0A6V7VNU7</accession>
<evidence type="ECO:0000313" key="2">
    <source>
        <dbReference type="EMBL" id="CAD2176194.1"/>
    </source>
</evidence>
<protein>
    <submittedName>
        <fullName evidence="2">Uncharacterized protein</fullName>
    </submittedName>
</protein>
<gene>
    <name evidence="1" type="ORF">MENT_LOCUS20948</name>
    <name evidence="2" type="ORF">MENT_LOCUS27976</name>
</gene>
<dbReference type="EMBL" id="CAJEWN010000270">
    <property type="protein sequence ID" value="CAD2176194.1"/>
    <property type="molecule type" value="Genomic_DNA"/>
</dbReference>
<evidence type="ECO:0000313" key="3">
    <source>
        <dbReference type="Proteomes" id="UP000580250"/>
    </source>
</evidence>
<sequence length="128" mass="14175">MHSNNTTIFPILCPNIQKIFYLLFALLLIFDGPLSVRAGYPTAALRKSLNDIRFRMQDLTPTNEDLDEFLDKRAAALLPYSGGIYGKRAAAMLPYSGGIYGKRSGGISGKASEFALNYPNNREMLPNI</sequence>
<comment type="caution">
    <text evidence="2">The sequence shown here is derived from an EMBL/GenBank/DDBJ whole genome shotgun (WGS) entry which is preliminary data.</text>
</comment>
<organism evidence="2 3">
    <name type="scientific">Meloidogyne enterolobii</name>
    <name type="common">Root-knot nematode worm</name>
    <name type="synonym">Meloidogyne mayaguensis</name>
    <dbReference type="NCBI Taxonomy" id="390850"/>
    <lineage>
        <taxon>Eukaryota</taxon>
        <taxon>Metazoa</taxon>
        <taxon>Ecdysozoa</taxon>
        <taxon>Nematoda</taxon>
        <taxon>Chromadorea</taxon>
        <taxon>Rhabditida</taxon>
        <taxon>Tylenchina</taxon>
        <taxon>Tylenchomorpha</taxon>
        <taxon>Tylenchoidea</taxon>
        <taxon>Meloidogynidae</taxon>
        <taxon>Meloidogyninae</taxon>
        <taxon>Meloidogyne</taxon>
    </lineage>
</organism>
<reference evidence="2 3" key="1">
    <citation type="submission" date="2020-08" db="EMBL/GenBank/DDBJ databases">
        <authorList>
            <person name="Koutsovoulos G."/>
            <person name="Danchin GJ E."/>
        </authorList>
    </citation>
    <scope>NUCLEOTIDE SEQUENCE [LARGE SCALE GENOMIC DNA]</scope>
</reference>
<proteinExistence type="predicted"/>
<name>A0A6V7VNU7_MELEN</name>